<dbReference type="RefSeq" id="WP_126409157.1">
    <property type="nucleotide sequence ID" value="NZ_RXNT01000010.1"/>
</dbReference>
<evidence type="ECO:0000313" key="2">
    <source>
        <dbReference type="EMBL" id="RTR30484.1"/>
    </source>
</evidence>
<name>A0A431W570_9BACI</name>
<accession>A0A431W570</accession>
<dbReference type="InterPro" id="IPR034904">
    <property type="entry name" value="FSCA_dom_sf"/>
</dbReference>
<dbReference type="InterPro" id="IPR002744">
    <property type="entry name" value="MIP18-like"/>
</dbReference>
<dbReference type="OrthoDB" id="9805360at2"/>
<comment type="caution">
    <text evidence="2">The sequence shown here is derived from an EMBL/GenBank/DDBJ whole genome shotgun (WGS) entry which is preliminary data.</text>
</comment>
<protein>
    <submittedName>
        <fullName evidence="2">Metal-sulfur cluster assembly factor</fullName>
    </submittedName>
</protein>
<dbReference type="Gene3D" id="3.30.300.130">
    <property type="entry name" value="Fe-S cluster assembly (FSCA)"/>
    <property type="match status" value="1"/>
</dbReference>
<reference evidence="2 3" key="1">
    <citation type="submission" date="2018-12" db="EMBL/GenBank/DDBJ databases">
        <title>Bacillus yapensis draft genome sequence.</title>
        <authorList>
            <person name="Yu L."/>
            <person name="Xu X."/>
            <person name="Tang X."/>
        </authorList>
    </citation>
    <scope>NUCLEOTIDE SEQUENCE [LARGE SCALE GENOMIC DNA]</scope>
    <source>
        <strain evidence="2 3">XXST-01</strain>
    </source>
</reference>
<evidence type="ECO:0000259" key="1">
    <source>
        <dbReference type="Pfam" id="PF01883"/>
    </source>
</evidence>
<dbReference type="Proteomes" id="UP000271374">
    <property type="component" value="Unassembled WGS sequence"/>
</dbReference>
<dbReference type="AlphaFoldDB" id="A0A431W570"/>
<dbReference type="PANTHER" id="PTHR42831:SF1">
    <property type="entry name" value="FE-S PROTEIN MATURATION AUXILIARY FACTOR YITW"/>
    <property type="match status" value="1"/>
</dbReference>
<feature type="domain" description="MIP18 family-like" evidence="1">
    <location>
        <begin position="11"/>
        <end position="83"/>
    </location>
</feature>
<gene>
    <name evidence="2" type="ORF">EKG37_13370</name>
</gene>
<sequence>MDVQNQAELLDKIRNNLKRVLDPELKLNVVDLGLIYDLSLVEERVAAITMTLTTPGCPLHDSIVSGVKYCVEEMEEIDRAEVQLVWEPAWSPDKMTEDGLRTLGRL</sequence>
<organism evidence="2 3">
    <name type="scientific">Bacillus yapensis</name>
    <dbReference type="NCBI Taxonomy" id="2492960"/>
    <lineage>
        <taxon>Bacteria</taxon>
        <taxon>Bacillati</taxon>
        <taxon>Bacillota</taxon>
        <taxon>Bacilli</taxon>
        <taxon>Bacillales</taxon>
        <taxon>Bacillaceae</taxon>
        <taxon>Bacillus</taxon>
    </lineage>
</organism>
<dbReference type="Pfam" id="PF01883">
    <property type="entry name" value="FeS_assembly_P"/>
    <property type="match status" value="1"/>
</dbReference>
<proteinExistence type="predicted"/>
<dbReference type="InterPro" id="IPR052339">
    <property type="entry name" value="Fe-S_Maturation_MIP18"/>
</dbReference>
<dbReference type="EMBL" id="RXNT01000010">
    <property type="protein sequence ID" value="RTR30484.1"/>
    <property type="molecule type" value="Genomic_DNA"/>
</dbReference>
<evidence type="ECO:0000313" key="3">
    <source>
        <dbReference type="Proteomes" id="UP000271374"/>
    </source>
</evidence>
<dbReference type="SUPFAM" id="SSF117916">
    <property type="entry name" value="Fe-S cluster assembly (FSCA) domain-like"/>
    <property type="match status" value="1"/>
</dbReference>
<keyword evidence="3" id="KW-1185">Reference proteome</keyword>
<dbReference type="PANTHER" id="PTHR42831">
    <property type="entry name" value="FE-S PROTEIN MATURATION AUXILIARY FACTOR YITW"/>
    <property type="match status" value="1"/>
</dbReference>